<organism evidence="1">
    <name type="scientific">Caldithrix abyssi</name>
    <dbReference type="NCBI Taxonomy" id="187145"/>
    <lineage>
        <taxon>Bacteria</taxon>
        <taxon>Pseudomonadati</taxon>
        <taxon>Calditrichota</taxon>
        <taxon>Calditrichia</taxon>
        <taxon>Calditrichales</taxon>
        <taxon>Calditrichaceae</taxon>
        <taxon>Caldithrix</taxon>
    </lineage>
</organism>
<dbReference type="GO" id="GO:0004427">
    <property type="term" value="F:inorganic diphosphate phosphatase activity"/>
    <property type="evidence" value="ECO:0007669"/>
    <property type="project" value="UniProtKB-EC"/>
</dbReference>
<proteinExistence type="predicted"/>
<dbReference type="GO" id="GO:0000287">
    <property type="term" value="F:magnesium ion binding"/>
    <property type="evidence" value="ECO:0007669"/>
    <property type="project" value="InterPro"/>
</dbReference>
<keyword evidence="1" id="KW-0378">Hydrolase</keyword>
<reference evidence="1" key="1">
    <citation type="journal article" date="2020" name="mSystems">
        <title>Genome- and Community-Level Interaction Insights into Carbon Utilization and Element Cycling Functions of Hydrothermarchaeota in Hydrothermal Sediment.</title>
        <authorList>
            <person name="Zhou Z."/>
            <person name="Liu Y."/>
            <person name="Xu W."/>
            <person name="Pan J."/>
            <person name="Luo Z.H."/>
            <person name="Li M."/>
        </authorList>
    </citation>
    <scope>NUCLEOTIDE SEQUENCE [LARGE SCALE GENOMIC DNA]</scope>
    <source>
        <strain evidence="1">HyVt-527</strain>
    </source>
</reference>
<dbReference type="SUPFAM" id="SSF50324">
    <property type="entry name" value="Inorganic pyrophosphatase"/>
    <property type="match status" value="1"/>
</dbReference>
<dbReference type="EC" id="3.6.1.1" evidence="1"/>
<protein>
    <submittedName>
        <fullName evidence="1">Inorganic pyrophosphatase</fullName>
        <ecNumber evidence="1">3.6.1.1</ecNumber>
    </submittedName>
</protein>
<name>A0A7V5PPI1_CALAY</name>
<dbReference type="Proteomes" id="UP000886124">
    <property type="component" value="Unassembled WGS sequence"/>
</dbReference>
<feature type="non-terminal residue" evidence="1">
    <location>
        <position position="1"/>
    </location>
</feature>
<accession>A0A7V5PPI1</accession>
<gene>
    <name evidence="1" type="ORF">ENJ89_06675</name>
</gene>
<sequence>FLTYKDIPGGEKHLAEITDIYNKEEAYEVIRRGRKDYENKFKKGN</sequence>
<dbReference type="InterPro" id="IPR036649">
    <property type="entry name" value="Pyrophosphatase_sf"/>
</dbReference>
<dbReference type="GO" id="GO:0006796">
    <property type="term" value="P:phosphate-containing compound metabolic process"/>
    <property type="evidence" value="ECO:0007669"/>
    <property type="project" value="InterPro"/>
</dbReference>
<evidence type="ECO:0000313" key="1">
    <source>
        <dbReference type="EMBL" id="HHJ52861.1"/>
    </source>
</evidence>
<comment type="caution">
    <text evidence="1">The sequence shown here is derived from an EMBL/GenBank/DDBJ whole genome shotgun (WGS) entry which is preliminary data.</text>
</comment>
<dbReference type="AlphaFoldDB" id="A0A7V5PPI1"/>
<dbReference type="EMBL" id="DROD01000449">
    <property type="protein sequence ID" value="HHJ52861.1"/>
    <property type="molecule type" value="Genomic_DNA"/>
</dbReference>
<dbReference type="GO" id="GO:0005737">
    <property type="term" value="C:cytoplasm"/>
    <property type="evidence" value="ECO:0007669"/>
    <property type="project" value="InterPro"/>
</dbReference>